<sequence length="66" mass="8007">MVEMRYFDKYAQLVYSGKIRVCELTMKSIKRVERYKEQYIFKQEEVDKRIEFIEEECSNTKGLAGK</sequence>
<protein>
    <submittedName>
        <fullName evidence="1">Terminase large subunit</fullName>
    </submittedName>
</protein>
<organism evidence="1 2">
    <name type="scientific">Streptococcus pneumoniae</name>
    <dbReference type="NCBI Taxonomy" id="1313"/>
    <lineage>
        <taxon>Bacteria</taxon>
        <taxon>Bacillati</taxon>
        <taxon>Bacillota</taxon>
        <taxon>Bacilli</taxon>
        <taxon>Lactobacillales</taxon>
        <taxon>Streptococcaceae</taxon>
        <taxon>Streptococcus</taxon>
    </lineage>
</organism>
<name>A0A6I3UYE7_STREE</name>
<dbReference type="AlphaFoldDB" id="A0A6I3UYE7"/>
<dbReference type="EMBL" id="WNIA01000977">
    <property type="protein sequence ID" value="MTW00324.1"/>
    <property type="molecule type" value="Genomic_DNA"/>
</dbReference>
<reference evidence="1 2" key="1">
    <citation type="submission" date="2019-11" db="EMBL/GenBank/DDBJ databases">
        <title>Growth characteristics of pneumococcus vary with the chemical composition of the capsule and with environmental conditions.</title>
        <authorList>
            <person name="Tothpal A."/>
            <person name="Desobry K."/>
            <person name="Joshi S."/>
            <person name="Wyllie A.L."/>
            <person name="Weinberger D.M."/>
        </authorList>
    </citation>
    <scope>NUCLEOTIDE SEQUENCE [LARGE SCALE GENOMIC DNA]</scope>
    <source>
        <strain evidence="2">pnumococcus19F</strain>
    </source>
</reference>
<comment type="caution">
    <text evidence="1">The sequence shown here is derived from an EMBL/GenBank/DDBJ whole genome shotgun (WGS) entry which is preliminary data.</text>
</comment>
<dbReference type="Proteomes" id="UP000437160">
    <property type="component" value="Unassembled WGS sequence"/>
</dbReference>
<evidence type="ECO:0000313" key="1">
    <source>
        <dbReference type="EMBL" id="MTW00324.1"/>
    </source>
</evidence>
<evidence type="ECO:0000313" key="2">
    <source>
        <dbReference type="Proteomes" id="UP000437160"/>
    </source>
</evidence>
<accession>A0A6I3UYE7</accession>
<feature type="non-terminal residue" evidence="1">
    <location>
        <position position="66"/>
    </location>
</feature>
<proteinExistence type="predicted"/>
<gene>
    <name evidence="1" type="ORF">GM536_15100</name>
</gene>